<evidence type="ECO:0000256" key="3">
    <source>
        <dbReference type="PROSITE-ProRule" id="PRU00335"/>
    </source>
</evidence>
<evidence type="ECO:0000256" key="1">
    <source>
        <dbReference type="ARBA" id="ARBA00022491"/>
    </source>
</evidence>
<dbReference type="AlphaFoldDB" id="A0A9W5LGP5"/>
<feature type="domain" description="HTH tetR-type" evidence="4">
    <location>
        <begin position="20"/>
        <end position="80"/>
    </location>
</feature>
<evidence type="ECO:0000313" key="6">
    <source>
        <dbReference type="Proteomes" id="UP000011182"/>
    </source>
</evidence>
<dbReference type="InterPro" id="IPR041478">
    <property type="entry name" value="TetR_C_27"/>
</dbReference>
<evidence type="ECO:0000259" key="4">
    <source>
        <dbReference type="PROSITE" id="PS50977"/>
    </source>
</evidence>
<dbReference type="EMBL" id="AMXN01000006">
    <property type="protein sequence ID" value="ELS60352.1"/>
    <property type="molecule type" value="Genomic_DNA"/>
</dbReference>
<dbReference type="GO" id="GO:0003677">
    <property type="term" value="F:DNA binding"/>
    <property type="evidence" value="ECO:0007669"/>
    <property type="project" value="UniProtKB-UniRule"/>
</dbReference>
<dbReference type="Pfam" id="PF17935">
    <property type="entry name" value="TetR_C_27"/>
    <property type="match status" value="1"/>
</dbReference>
<evidence type="ECO:0000256" key="2">
    <source>
        <dbReference type="ARBA" id="ARBA00023125"/>
    </source>
</evidence>
<dbReference type="PANTHER" id="PTHR43479">
    <property type="entry name" value="ACREF/ENVCD OPERON REPRESSOR-RELATED"/>
    <property type="match status" value="1"/>
</dbReference>
<organism evidence="5 6">
    <name type="scientific">Bacillus inaquosorum KCTC 13429</name>
    <dbReference type="NCBI Taxonomy" id="1236548"/>
    <lineage>
        <taxon>Bacteria</taxon>
        <taxon>Bacillati</taxon>
        <taxon>Bacillota</taxon>
        <taxon>Bacilli</taxon>
        <taxon>Bacillales</taxon>
        <taxon>Bacillaceae</taxon>
        <taxon>Bacillus</taxon>
    </lineage>
</organism>
<accession>A0A9W5LGP5</accession>
<dbReference type="SUPFAM" id="SSF46689">
    <property type="entry name" value="Homeodomain-like"/>
    <property type="match status" value="1"/>
</dbReference>
<dbReference type="Gene3D" id="1.10.357.10">
    <property type="entry name" value="Tetracycline Repressor, domain 2"/>
    <property type="match status" value="1"/>
</dbReference>
<dbReference type="Pfam" id="PF00440">
    <property type="entry name" value="TetR_N"/>
    <property type="match status" value="1"/>
</dbReference>
<keyword evidence="2 3" id="KW-0238">DNA-binding</keyword>
<dbReference type="InterPro" id="IPR001647">
    <property type="entry name" value="HTH_TetR"/>
</dbReference>
<dbReference type="Proteomes" id="UP000011182">
    <property type="component" value="Unassembled WGS sequence"/>
</dbReference>
<dbReference type="PROSITE" id="PS01081">
    <property type="entry name" value="HTH_TETR_1"/>
    <property type="match status" value="1"/>
</dbReference>
<keyword evidence="6" id="KW-1185">Reference proteome</keyword>
<dbReference type="PRINTS" id="PR00455">
    <property type="entry name" value="HTHTETR"/>
</dbReference>
<sequence length="211" mass="24067">MSHAALKSRSTMNRSSDGDVLTKKQILIATEETLRRFGVAKTSITDVAKALHVSHGTIYRHFKSKKEILEAATEMWLNEKISVPLTAVYEDSSLNGAAHVKAYIKKLFDLKRYYASEDEELFAMYAKVTGECSELVNKSIVHMVKQLSVLLNDCDTKSNDHEELARGIFYATERFHHPAHAYEWKKDTIEEEFESVWSLLENGFLAFTKKS</sequence>
<dbReference type="InterPro" id="IPR009057">
    <property type="entry name" value="Homeodomain-like_sf"/>
</dbReference>
<dbReference type="InterPro" id="IPR050624">
    <property type="entry name" value="HTH-type_Tx_Regulator"/>
</dbReference>
<comment type="caution">
    <text evidence="5">The sequence shown here is derived from an EMBL/GenBank/DDBJ whole genome shotgun (WGS) entry which is preliminary data.</text>
</comment>
<dbReference type="PROSITE" id="PS50977">
    <property type="entry name" value="HTH_TETR_2"/>
    <property type="match status" value="1"/>
</dbReference>
<evidence type="ECO:0000313" key="5">
    <source>
        <dbReference type="EMBL" id="ELS60352.1"/>
    </source>
</evidence>
<keyword evidence="1" id="KW-0678">Repressor</keyword>
<protein>
    <submittedName>
        <fullName evidence="5">Transcriptional regulator</fullName>
    </submittedName>
</protein>
<feature type="DNA-binding region" description="H-T-H motif" evidence="3">
    <location>
        <begin position="43"/>
        <end position="62"/>
    </location>
</feature>
<dbReference type="PANTHER" id="PTHR43479:SF11">
    <property type="entry name" value="ACREF_ENVCD OPERON REPRESSOR-RELATED"/>
    <property type="match status" value="1"/>
</dbReference>
<proteinExistence type="predicted"/>
<dbReference type="InterPro" id="IPR023772">
    <property type="entry name" value="DNA-bd_HTH_TetR-type_CS"/>
</dbReference>
<reference evidence="5 6" key="1">
    <citation type="journal article" date="2014" name="Syst. Appl. Microbiol.">
        <title>Genomic insights into the taxonomic status of the three subspecies of Bacillus subtilis.</title>
        <authorList>
            <person name="Yi H."/>
            <person name="Chun J."/>
            <person name="Cha C.J."/>
        </authorList>
    </citation>
    <scope>NUCLEOTIDE SEQUENCE [LARGE SCALE GENOMIC DNA]</scope>
    <source>
        <strain evidence="5 6">KCTC 13429</strain>
    </source>
</reference>
<name>A0A9W5LGP5_9BACI</name>
<gene>
    <name evidence="5" type="ORF">BSI_33500</name>
</gene>